<comment type="caution">
    <text evidence="1">The sequence shown here is derived from an EMBL/GenBank/DDBJ whole genome shotgun (WGS) entry which is preliminary data.</text>
</comment>
<dbReference type="AlphaFoldDB" id="A0A4Q9KSI5"/>
<organism evidence="1 2">
    <name type="scientific">Hamiltosporidium magnivora</name>
    <dbReference type="NCBI Taxonomy" id="148818"/>
    <lineage>
        <taxon>Eukaryota</taxon>
        <taxon>Fungi</taxon>
        <taxon>Fungi incertae sedis</taxon>
        <taxon>Microsporidia</taxon>
        <taxon>Dubosqiidae</taxon>
        <taxon>Hamiltosporidium</taxon>
    </lineage>
</organism>
<accession>A0A4Q9KSI5</accession>
<proteinExistence type="predicted"/>
<evidence type="ECO:0000313" key="1">
    <source>
        <dbReference type="EMBL" id="TBT97626.1"/>
    </source>
</evidence>
<dbReference type="EMBL" id="PIXR01002840">
    <property type="protein sequence ID" value="TBT97626.1"/>
    <property type="molecule type" value="Genomic_DNA"/>
</dbReference>
<protein>
    <submittedName>
        <fullName evidence="1">Uncharacterized protein</fullName>
    </submittedName>
</protein>
<sequence length="75" mass="9198">MDDEIERRRQERLQKYSNFVFIESDEEAFIKELSEINKSHEPLIKNTSIEYEQKYTENSLNRGIYTALMYFKRKI</sequence>
<gene>
    <name evidence="1" type="ORF">CWI39_2840p0010</name>
</gene>
<dbReference type="VEuPathDB" id="MicrosporidiaDB:CWI39_2840p0010"/>
<name>A0A4Q9KSI5_9MICR</name>
<reference evidence="1 2" key="1">
    <citation type="submission" date="2017-12" db="EMBL/GenBank/DDBJ databases">
        <authorList>
            <person name="Pombert J.-F."/>
            <person name="Haag K.L."/>
            <person name="Ebert D."/>
        </authorList>
    </citation>
    <scope>NUCLEOTIDE SEQUENCE [LARGE SCALE GENOMIC DNA]</scope>
    <source>
        <strain evidence="1">IL-BN-2</strain>
    </source>
</reference>
<evidence type="ECO:0000313" key="2">
    <source>
        <dbReference type="Proteomes" id="UP000293045"/>
    </source>
</evidence>
<dbReference type="Proteomes" id="UP000293045">
    <property type="component" value="Unassembled WGS sequence"/>
</dbReference>